<comment type="similarity">
    <text evidence="2 11">Belongs to the ATPase A chain family.</text>
</comment>
<dbReference type="PANTHER" id="PTHR42823">
    <property type="entry name" value="ATP SYNTHASE SUBUNIT A, CHLOROPLASTIC"/>
    <property type="match status" value="1"/>
</dbReference>
<feature type="transmembrane region" description="Helical" evidence="11">
    <location>
        <begin position="106"/>
        <end position="126"/>
    </location>
</feature>
<dbReference type="HOGENOM" id="CLU_041018_2_0_9"/>
<dbReference type="InterPro" id="IPR045082">
    <property type="entry name" value="ATP_syn_F0_a_bact/chloroplast"/>
</dbReference>
<gene>
    <name evidence="11" type="primary">atpB</name>
    <name evidence="12" type="ORF">HMPREF9488_01887</name>
</gene>
<evidence type="ECO:0000313" key="12">
    <source>
        <dbReference type="EMBL" id="EFW04763.1"/>
    </source>
</evidence>
<dbReference type="GO" id="GO:0042777">
    <property type="term" value="P:proton motive force-driven plasma membrane ATP synthesis"/>
    <property type="evidence" value="ECO:0007669"/>
    <property type="project" value="TreeGrafter"/>
</dbReference>
<keyword evidence="10 11" id="KW-0066">ATP synthesis</keyword>
<evidence type="ECO:0000256" key="8">
    <source>
        <dbReference type="ARBA" id="ARBA00023065"/>
    </source>
</evidence>
<dbReference type="PRINTS" id="PR00123">
    <property type="entry name" value="ATPASEA"/>
</dbReference>
<dbReference type="PANTHER" id="PTHR42823:SF3">
    <property type="entry name" value="ATP SYNTHASE SUBUNIT A, CHLOROPLASTIC"/>
    <property type="match status" value="1"/>
</dbReference>
<evidence type="ECO:0000256" key="10">
    <source>
        <dbReference type="ARBA" id="ARBA00023310"/>
    </source>
</evidence>
<organism evidence="12 13">
    <name type="scientific">Coprobacillus cateniformis</name>
    <dbReference type="NCBI Taxonomy" id="100884"/>
    <lineage>
        <taxon>Bacteria</taxon>
        <taxon>Bacillati</taxon>
        <taxon>Bacillota</taxon>
        <taxon>Erysipelotrichia</taxon>
        <taxon>Erysipelotrichales</taxon>
        <taxon>Coprobacillaceae</taxon>
        <taxon>Coprobacillus</taxon>
    </lineage>
</organism>
<keyword evidence="4 11" id="KW-0138">CF(0)</keyword>
<evidence type="ECO:0000256" key="2">
    <source>
        <dbReference type="ARBA" id="ARBA00006810"/>
    </source>
</evidence>
<evidence type="ECO:0000256" key="7">
    <source>
        <dbReference type="ARBA" id="ARBA00022989"/>
    </source>
</evidence>
<dbReference type="AlphaFoldDB" id="E7GAU7"/>
<evidence type="ECO:0000256" key="6">
    <source>
        <dbReference type="ARBA" id="ARBA00022781"/>
    </source>
</evidence>
<name>E7GAU7_9FIRM</name>
<dbReference type="SUPFAM" id="SSF81336">
    <property type="entry name" value="F1F0 ATP synthase subunit A"/>
    <property type="match status" value="1"/>
</dbReference>
<dbReference type="GO" id="GO:0005886">
    <property type="term" value="C:plasma membrane"/>
    <property type="evidence" value="ECO:0007669"/>
    <property type="project" value="UniProtKB-SubCell"/>
</dbReference>
<dbReference type="CDD" id="cd00310">
    <property type="entry name" value="ATP-synt_Fo_a_6"/>
    <property type="match status" value="1"/>
</dbReference>
<dbReference type="GeneID" id="78229834"/>
<dbReference type="OrthoDB" id="9789241at2"/>
<keyword evidence="11" id="KW-1003">Cell membrane</keyword>
<feature type="transmembrane region" description="Helical" evidence="11">
    <location>
        <begin position="172"/>
        <end position="194"/>
    </location>
</feature>
<keyword evidence="3 11" id="KW-0813">Transport</keyword>
<keyword evidence="9 11" id="KW-0472">Membrane</keyword>
<dbReference type="InterPro" id="IPR023011">
    <property type="entry name" value="ATP_synth_F0_asu_AS"/>
</dbReference>
<dbReference type="STRING" id="100884.GCA_000269565_01984"/>
<keyword evidence="6 11" id="KW-0375">Hydrogen ion transport</keyword>
<evidence type="ECO:0000256" key="5">
    <source>
        <dbReference type="ARBA" id="ARBA00022692"/>
    </source>
</evidence>
<dbReference type="PROSITE" id="PS00449">
    <property type="entry name" value="ATPASE_A"/>
    <property type="match status" value="1"/>
</dbReference>
<comment type="subcellular location">
    <subcellularLocation>
        <location evidence="11">Cell membrane</location>
        <topology evidence="11">Multi-pass membrane protein</topology>
    </subcellularLocation>
    <subcellularLocation>
        <location evidence="1">Membrane</location>
        <topology evidence="1">Multi-pass membrane protein</topology>
    </subcellularLocation>
</comment>
<comment type="caution">
    <text evidence="12">The sequence shown here is derived from an EMBL/GenBank/DDBJ whole genome shotgun (WGS) entry which is preliminary data.</text>
</comment>
<dbReference type="InterPro" id="IPR035908">
    <property type="entry name" value="F0_ATP_A_sf"/>
</dbReference>
<evidence type="ECO:0000256" key="9">
    <source>
        <dbReference type="ARBA" id="ARBA00023136"/>
    </source>
</evidence>
<dbReference type="GO" id="GO:0046933">
    <property type="term" value="F:proton-transporting ATP synthase activity, rotational mechanism"/>
    <property type="evidence" value="ECO:0007669"/>
    <property type="project" value="UniProtKB-UniRule"/>
</dbReference>
<feature type="transmembrane region" description="Helical" evidence="11">
    <location>
        <begin position="12"/>
        <end position="35"/>
    </location>
</feature>
<keyword evidence="5 11" id="KW-0812">Transmembrane</keyword>
<evidence type="ECO:0000256" key="3">
    <source>
        <dbReference type="ARBA" id="ARBA00022448"/>
    </source>
</evidence>
<dbReference type="EMBL" id="ADKX01000033">
    <property type="protein sequence ID" value="EFW04763.1"/>
    <property type="molecule type" value="Genomic_DNA"/>
</dbReference>
<reference evidence="12 13" key="1">
    <citation type="submission" date="2010-12" db="EMBL/GenBank/DDBJ databases">
        <title>The Genome Sequence of Coprobacillus sp. strain 29_1.</title>
        <authorList>
            <consortium name="The Broad Institute Genome Sequencing Platform"/>
            <person name="Earl A."/>
            <person name="Ward D."/>
            <person name="Feldgarden M."/>
            <person name="Gevers D."/>
            <person name="Daigneault M."/>
            <person name="Sibley C.D."/>
            <person name="White A."/>
            <person name="Strauss J."/>
            <person name="Allen-Vercoe E."/>
            <person name="Young S.K."/>
            <person name="Zeng Q."/>
            <person name="Gargeya S."/>
            <person name="Fitzgerald M."/>
            <person name="Haas B."/>
            <person name="Abouelleil A."/>
            <person name="Alvarado L."/>
            <person name="Arachchi H.M."/>
            <person name="Berlin A."/>
            <person name="Brown A."/>
            <person name="Chapman S.B."/>
            <person name="Chen Z."/>
            <person name="Dunbar C."/>
            <person name="Freedman E."/>
            <person name="Gearin G."/>
            <person name="Gellesch M."/>
            <person name="Goldberg J."/>
            <person name="Griggs A."/>
            <person name="Gujja S."/>
            <person name="Heilman E."/>
            <person name="Heiman D."/>
            <person name="Howarth C."/>
            <person name="Larson L."/>
            <person name="Lui A."/>
            <person name="MacDonald P.J.P."/>
            <person name="Mehta T."/>
            <person name="Montmayeur A."/>
            <person name="Murphy C."/>
            <person name="Neiman D."/>
            <person name="Pearson M."/>
            <person name="Priest M."/>
            <person name="Roberts A."/>
            <person name="Saif S."/>
            <person name="Shea T."/>
            <person name="Shenoy N."/>
            <person name="Sisk P."/>
            <person name="Stolte C."/>
            <person name="Sykes S."/>
            <person name="White J."/>
            <person name="Yandava C."/>
            <person name="Nusbaum C."/>
            <person name="Birren B."/>
        </authorList>
    </citation>
    <scope>NUCLEOTIDE SEQUENCE [LARGE SCALE GENOMIC DNA]</scope>
    <source>
        <strain evidence="12 13">29_1</strain>
    </source>
</reference>
<comment type="function">
    <text evidence="11">Key component of the proton channel; it plays a direct role in the translocation of protons across the membrane.</text>
</comment>
<evidence type="ECO:0000313" key="13">
    <source>
        <dbReference type="Proteomes" id="UP000003157"/>
    </source>
</evidence>
<dbReference type="Pfam" id="PF00119">
    <property type="entry name" value="ATP-synt_A"/>
    <property type="match status" value="1"/>
</dbReference>
<keyword evidence="7 11" id="KW-1133">Transmembrane helix</keyword>
<accession>E7GAU7</accession>
<sequence>MLSATILSTVHIQLQVELVFSLIIMSALILFFVFAGKKVMAADPLEKPKGIVLVCETGIEMVYNYMKSIMPSRFEKRYYPYFAMLFVYLIVANLSGLIGFDAPTSNFSITLAMTLITFTLIQYNALKKKGGLTYVKELIWPPTNILGAVSPLISLSMRLFGNILSGTILMGLVYQFTGWLSSFILPVNILGPILAPVLHAYFDVFAGCIQTLVFVTLSSILISIEAE</sequence>
<dbReference type="eggNOG" id="COG0356">
    <property type="taxonomic scope" value="Bacteria"/>
</dbReference>
<dbReference type="HAMAP" id="MF_01393">
    <property type="entry name" value="ATP_synth_a_bact"/>
    <property type="match status" value="1"/>
</dbReference>
<feature type="transmembrane region" description="Helical" evidence="11">
    <location>
        <begin position="78"/>
        <end position="100"/>
    </location>
</feature>
<dbReference type="GO" id="GO:0045259">
    <property type="term" value="C:proton-transporting ATP synthase complex"/>
    <property type="evidence" value="ECO:0007669"/>
    <property type="project" value="UniProtKB-KW"/>
</dbReference>
<dbReference type="Proteomes" id="UP000003157">
    <property type="component" value="Unassembled WGS sequence"/>
</dbReference>
<dbReference type="Gene3D" id="1.20.120.220">
    <property type="entry name" value="ATP synthase, F0 complex, subunit A"/>
    <property type="match status" value="1"/>
</dbReference>
<protein>
    <recommendedName>
        <fullName evidence="11">ATP synthase subunit a</fullName>
    </recommendedName>
    <alternativeName>
        <fullName evidence="11">ATP synthase F0 sector subunit a</fullName>
    </alternativeName>
    <alternativeName>
        <fullName evidence="11">F-ATPase subunit 6</fullName>
    </alternativeName>
</protein>
<dbReference type="InterPro" id="IPR000568">
    <property type="entry name" value="ATP_synth_F0_asu"/>
</dbReference>
<feature type="transmembrane region" description="Helical" evidence="11">
    <location>
        <begin position="201"/>
        <end position="224"/>
    </location>
</feature>
<evidence type="ECO:0000256" key="1">
    <source>
        <dbReference type="ARBA" id="ARBA00004141"/>
    </source>
</evidence>
<keyword evidence="13" id="KW-1185">Reference proteome</keyword>
<dbReference type="RefSeq" id="WP_008788989.1">
    <property type="nucleotide sequence ID" value="NZ_AKCB01000001.1"/>
</dbReference>
<evidence type="ECO:0000256" key="11">
    <source>
        <dbReference type="HAMAP-Rule" id="MF_01393"/>
    </source>
</evidence>
<keyword evidence="8 11" id="KW-0406">Ion transport</keyword>
<evidence type="ECO:0000256" key="4">
    <source>
        <dbReference type="ARBA" id="ARBA00022547"/>
    </source>
</evidence>
<proteinExistence type="inferred from homology"/>